<dbReference type="Pfam" id="PF03739">
    <property type="entry name" value="LptF_LptG"/>
    <property type="match status" value="1"/>
</dbReference>
<dbReference type="HOGENOM" id="CLU_028799_3_0_5"/>
<gene>
    <name evidence="7" type="ordered locus">GLX_00500</name>
</gene>
<feature type="transmembrane region" description="Helical" evidence="6">
    <location>
        <begin position="355"/>
        <end position="375"/>
    </location>
</feature>
<dbReference type="AlphaFoldDB" id="G2I246"/>
<keyword evidence="2" id="KW-1003">Cell membrane</keyword>
<evidence type="ECO:0000256" key="3">
    <source>
        <dbReference type="ARBA" id="ARBA00022692"/>
    </source>
</evidence>
<sequence>MNRTSLQHRILDRLAPSTLDRYLLRQVVPPFSIALGVVMSALLLERLLVLFNLLAANGSSMKTFFALLSDLIPHYLGLALPAAMCVSVFSVIRRMSTNHEIDALMASGVSLFRICRPFVVTGAIFGFLAFSLYGFIQPYARYDYRSAFYFASHAGWTPHLQSKMFAISDDIVLTAENVDHAGSRMWNIFIRDATDKAHIRFITAQKGYIFNPADGSDIRLDLVDGTIVTDSQDKQPSVTGFTRTTRLISGRSKLDDEAYRKRGETERELTVPELYYGIRHGNPAISHSYMIAELNFRLARTTAIPFIPILACALAGVRKRQKNNPGLAIAAITLVGFDHTLQMGMSFVANMHMSPLLVIWLPTLVFCLICVGVLIRQAGGLRILLERGPSMASRQLSADGLPRHMTERQA</sequence>
<evidence type="ECO:0000256" key="6">
    <source>
        <dbReference type="SAM" id="Phobius"/>
    </source>
</evidence>
<feature type="transmembrane region" description="Helical" evidence="6">
    <location>
        <begin position="31"/>
        <end position="55"/>
    </location>
</feature>
<evidence type="ECO:0000313" key="7">
    <source>
        <dbReference type="EMBL" id="BAK82462.1"/>
    </source>
</evidence>
<keyword evidence="4 6" id="KW-1133">Transmembrane helix</keyword>
<feature type="transmembrane region" description="Helical" evidence="6">
    <location>
        <begin position="114"/>
        <end position="136"/>
    </location>
</feature>
<accession>G2I246</accession>
<feature type="transmembrane region" description="Helical" evidence="6">
    <location>
        <begin position="75"/>
        <end position="93"/>
    </location>
</feature>
<feature type="transmembrane region" description="Helical" evidence="6">
    <location>
        <begin position="329"/>
        <end position="349"/>
    </location>
</feature>
<keyword evidence="5 6" id="KW-0472">Membrane</keyword>
<dbReference type="Proteomes" id="UP000009044">
    <property type="component" value="Chromosome"/>
</dbReference>
<comment type="subcellular location">
    <subcellularLocation>
        <location evidence="1">Cell membrane</location>
        <topology evidence="1">Multi-pass membrane protein</topology>
    </subcellularLocation>
</comment>
<dbReference type="EMBL" id="AP012159">
    <property type="protein sequence ID" value="BAK82462.1"/>
    <property type="molecule type" value="Genomic_DNA"/>
</dbReference>
<dbReference type="GO" id="GO:0043190">
    <property type="term" value="C:ATP-binding cassette (ABC) transporter complex"/>
    <property type="evidence" value="ECO:0007669"/>
    <property type="project" value="TreeGrafter"/>
</dbReference>
<evidence type="ECO:0000256" key="2">
    <source>
        <dbReference type="ARBA" id="ARBA00022475"/>
    </source>
</evidence>
<reference evidence="8" key="1">
    <citation type="journal article" date="2011" name="J. Bacteriol.">
        <title>Complete genome sequence of NBRC 3288, a unique cellulose-nonproducing strain of Gluconacetobacter xylinus isolated from vinegar.</title>
        <authorList>
            <person name="Ogino H."/>
            <person name="Azuma Y."/>
            <person name="Hosoyama A."/>
            <person name="Nakazawa H."/>
            <person name="Matsutani M."/>
            <person name="Hasegawa A."/>
            <person name="Otsuyama K."/>
            <person name="Matsushita K."/>
            <person name="Fujita N."/>
            <person name="Shirai M."/>
        </authorList>
    </citation>
    <scope>NUCLEOTIDE SEQUENCE [LARGE SCALE GENOMIC DNA]</scope>
    <source>
        <strain evidence="8">NBRC 3288 / BCRC 11682 / LMG 1693</strain>
    </source>
</reference>
<name>G2I246_KOMMN</name>
<dbReference type="PANTHER" id="PTHR33529:SF6">
    <property type="entry name" value="YJGP_YJGQ FAMILY PERMEASE"/>
    <property type="match status" value="1"/>
</dbReference>
<protein>
    <submittedName>
        <fullName evidence="7">Transporter YjgP/YjgQ</fullName>
    </submittedName>
</protein>
<evidence type="ECO:0000313" key="8">
    <source>
        <dbReference type="Proteomes" id="UP000009044"/>
    </source>
</evidence>
<dbReference type="GO" id="GO:0015920">
    <property type="term" value="P:lipopolysaccharide transport"/>
    <property type="evidence" value="ECO:0007669"/>
    <property type="project" value="TreeGrafter"/>
</dbReference>
<dbReference type="KEGG" id="gxy:GLX_00500"/>
<dbReference type="PATRIC" id="fig|634177.7.peg.51"/>
<dbReference type="eggNOG" id="COG0795">
    <property type="taxonomic scope" value="Bacteria"/>
</dbReference>
<evidence type="ECO:0000256" key="1">
    <source>
        <dbReference type="ARBA" id="ARBA00004651"/>
    </source>
</evidence>
<proteinExistence type="predicted"/>
<evidence type="ECO:0000256" key="5">
    <source>
        <dbReference type="ARBA" id="ARBA00023136"/>
    </source>
</evidence>
<keyword evidence="3 6" id="KW-0812">Transmembrane</keyword>
<dbReference type="PANTHER" id="PTHR33529">
    <property type="entry name" value="SLR0882 PROTEIN-RELATED"/>
    <property type="match status" value="1"/>
</dbReference>
<dbReference type="STRING" id="634177.GLX_00500"/>
<organism evidence="7 8">
    <name type="scientific">Komagataeibacter medellinensis (strain NBRC 3288 / BCRC 11682 / LMG 1693 / Kondo 51)</name>
    <name type="common">Gluconacetobacter medellinensis</name>
    <dbReference type="NCBI Taxonomy" id="634177"/>
    <lineage>
        <taxon>Bacteria</taxon>
        <taxon>Pseudomonadati</taxon>
        <taxon>Pseudomonadota</taxon>
        <taxon>Alphaproteobacteria</taxon>
        <taxon>Acetobacterales</taxon>
        <taxon>Acetobacteraceae</taxon>
        <taxon>Komagataeibacter</taxon>
    </lineage>
</organism>
<feature type="transmembrane region" description="Helical" evidence="6">
    <location>
        <begin position="298"/>
        <end position="317"/>
    </location>
</feature>
<dbReference type="InterPro" id="IPR005495">
    <property type="entry name" value="LptG/LptF_permease"/>
</dbReference>
<dbReference type="RefSeq" id="WP_014104052.1">
    <property type="nucleotide sequence ID" value="NC_016027.1"/>
</dbReference>
<evidence type="ECO:0000256" key="4">
    <source>
        <dbReference type="ARBA" id="ARBA00022989"/>
    </source>
</evidence>